<keyword evidence="5 17" id="KW-0808">Transferase</keyword>
<keyword evidence="4 17" id="KW-0489">Methyltransferase</keyword>
<sequence>METENIENVDKLESAECVTTTHSNSIGGSMTKIVADESTDKLNASVEPTPVSPSPMKSKILNSVLKPRNVDDKTKEKIEKVDAHDDSVTIVKDDISICEESENIQEIKFVSVKTKVKLISAKQESRTELQLLYKDASVMLQRFKTALQTHRTKTFFRPDVVFIKTISAAILQVEGGLNKMGQLFSSSNYSGTIEKGRSLDCTTLDITPPASEAGVDVALNDSTIESISSNTAAVNTSSSSDATAGCWSFTDRKFAASASAAVKVKVEEPSQGSTRGKTRGRKRKLDDSVSVPATPTSKRPRRSLLSHFLENNTKEKEKKEDEEEEEEDGDNKQEKDEFEVEKILDYGKVKGKCSYQVRWRGYKTDDDTWEPLNNLTGCEAILLTFIRTRLVERSKVKDSEELKSLLLPCEDGVKVLLRGAFFAQLTAPKQNNVDAVVHLLVSGKVRVKEMPELEEDIDKLMATKDCLSDRYHKMFFDLKQQLSLRECNQQRQRQLAELRRWEREMSRISCAPAPLCVVNDVDLSLPPDDFVYINNYIAAKGITIPEDPVVGCSCTDCGGSQNTCCAKQMNSYFAYSKHGRLKVSLGTAIYECNKLCACVKTGSCYNRVVQKGRTVQLTIFRTANNRGWGVKAGELIRAGSFVSQYVGEVISSEEAERRGQIYDARGCTYLFDLDYNRGDQNLYTVDAAKYGNVSHFINHSCDPNLVVFNVWINCLDPDLPKLALFAAREIRKGEEITFDYNSPCSRPQNIAPTIAENDLDSSNSTESPIRVKAELGSLEMAVGRTPKRGIAHGKTKCRCGAANCRQYFF</sequence>
<proteinExistence type="evidence at transcript level"/>
<feature type="region of interest" description="Disordered" evidence="12">
    <location>
        <begin position="261"/>
        <end position="336"/>
    </location>
</feature>
<evidence type="ECO:0000256" key="3">
    <source>
        <dbReference type="ARBA" id="ARBA00022454"/>
    </source>
</evidence>
<dbReference type="InterPro" id="IPR046341">
    <property type="entry name" value="SET_dom_sf"/>
</dbReference>
<evidence type="ECO:0000256" key="8">
    <source>
        <dbReference type="ARBA" id="ARBA00022833"/>
    </source>
</evidence>
<evidence type="ECO:0000256" key="11">
    <source>
        <dbReference type="SAM" id="Coils"/>
    </source>
</evidence>
<dbReference type="GO" id="GO:0008270">
    <property type="term" value="F:zinc ion binding"/>
    <property type="evidence" value="ECO:0007669"/>
    <property type="project" value="InterPro"/>
</dbReference>
<reference evidence="17" key="1">
    <citation type="journal article" date="2018" name="Biosci. Biotechnol. Biochem.">
        <title>Polysaccharide hydrolase of the hadal zone amphipods Hirondellea gigas.</title>
        <authorList>
            <person name="Kobayashi H."/>
            <person name="Nagahama T."/>
            <person name="Arai W."/>
            <person name="Sasagawa Y."/>
            <person name="Umeda M."/>
            <person name="Hayashi T."/>
            <person name="Nikaido I."/>
            <person name="Watanabe H."/>
            <person name="Oguri K."/>
            <person name="Kitazato H."/>
            <person name="Fujioka K."/>
            <person name="Kido Y."/>
            <person name="Takami H."/>
        </authorList>
    </citation>
    <scope>NUCLEOTIDE SEQUENCE</scope>
    <source>
        <tissue evidence="17">Whole body</tissue>
    </source>
</reference>
<dbReference type="SUPFAM" id="SSF54160">
    <property type="entry name" value="Chromo domain-like"/>
    <property type="match status" value="1"/>
</dbReference>
<dbReference type="CDD" id="cd00024">
    <property type="entry name" value="CD_CSD"/>
    <property type="match status" value="1"/>
</dbReference>
<feature type="compositionally biased region" description="Acidic residues" evidence="12">
    <location>
        <begin position="320"/>
        <end position="329"/>
    </location>
</feature>
<dbReference type="GO" id="GO:0046974">
    <property type="term" value="F:histone H3K9 methyltransferase activity"/>
    <property type="evidence" value="ECO:0007669"/>
    <property type="project" value="TreeGrafter"/>
</dbReference>
<evidence type="ECO:0000259" key="14">
    <source>
        <dbReference type="PROSITE" id="PS50280"/>
    </source>
</evidence>
<dbReference type="PROSITE" id="PS50867">
    <property type="entry name" value="PRE_SET"/>
    <property type="match status" value="1"/>
</dbReference>
<dbReference type="GO" id="GO:0005634">
    <property type="term" value="C:nucleus"/>
    <property type="evidence" value="ECO:0007669"/>
    <property type="project" value="UniProtKB-SubCell"/>
</dbReference>
<keyword evidence="3" id="KW-0158">Chromosome</keyword>
<evidence type="ECO:0000259" key="13">
    <source>
        <dbReference type="PROSITE" id="PS50013"/>
    </source>
</evidence>
<evidence type="ECO:0000256" key="2">
    <source>
        <dbReference type="ARBA" id="ARBA00004584"/>
    </source>
</evidence>
<feature type="domain" description="SET" evidence="14">
    <location>
        <begin position="615"/>
        <end position="741"/>
    </location>
</feature>
<evidence type="ECO:0000259" key="15">
    <source>
        <dbReference type="PROSITE" id="PS50867"/>
    </source>
</evidence>
<keyword evidence="11" id="KW-0175">Coiled coil</keyword>
<dbReference type="Pfam" id="PF05033">
    <property type="entry name" value="Pre-SET"/>
    <property type="match status" value="1"/>
</dbReference>
<feature type="domain" description="Pre-SET" evidence="15">
    <location>
        <begin position="550"/>
        <end position="612"/>
    </location>
</feature>
<organism evidence="17">
    <name type="scientific">Hirondellea gigas</name>
    <dbReference type="NCBI Taxonomy" id="1518452"/>
    <lineage>
        <taxon>Eukaryota</taxon>
        <taxon>Metazoa</taxon>
        <taxon>Ecdysozoa</taxon>
        <taxon>Arthropoda</taxon>
        <taxon>Crustacea</taxon>
        <taxon>Multicrustacea</taxon>
        <taxon>Malacostraca</taxon>
        <taxon>Eumalacostraca</taxon>
        <taxon>Peracarida</taxon>
        <taxon>Amphipoda</taxon>
        <taxon>Amphilochidea</taxon>
        <taxon>Lysianassida</taxon>
        <taxon>Lysianassidira</taxon>
        <taxon>Lysianassoidea</taxon>
        <taxon>Lysianassidae</taxon>
        <taxon>Hirondellea</taxon>
    </lineage>
</organism>
<evidence type="ECO:0000256" key="7">
    <source>
        <dbReference type="ARBA" id="ARBA00022723"/>
    </source>
</evidence>
<evidence type="ECO:0000256" key="4">
    <source>
        <dbReference type="ARBA" id="ARBA00022603"/>
    </source>
</evidence>
<dbReference type="SMART" id="SM00468">
    <property type="entry name" value="PreSET"/>
    <property type="match status" value="1"/>
</dbReference>
<dbReference type="Pfam" id="PF00856">
    <property type="entry name" value="SET"/>
    <property type="match status" value="1"/>
</dbReference>
<dbReference type="Pfam" id="PF00385">
    <property type="entry name" value="Chromo"/>
    <property type="match status" value="1"/>
</dbReference>
<dbReference type="InterPro" id="IPR023779">
    <property type="entry name" value="Chromodomain_CS"/>
</dbReference>
<evidence type="ECO:0000259" key="16">
    <source>
        <dbReference type="PROSITE" id="PS50868"/>
    </source>
</evidence>
<keyword evidence="10" id="KW-0137">Centromere</keyword>
<dbReference type="InterPro" id="IPR016197">
    <property type="entry name" value="Chromo-like_dom_sf"/>
</dbReference>
<protein>
    <submittedName>
        <fullName evidence="17">Histone-lysine N-methyltransferase Su(Var)3-9-like</fullName>
    </submittedName>
</protein>
<dbReference type="InterPro" id="IPR007728">
    <property type="entry name" value="Pre-SET_dom"/>
</dbReference>
<keyword evidence="9" id="KW-0539">Nucleus</keyword>
<accession>A0A2P2HY52</accession>
<dbReference type="EMBL" id="IACF01000969">
    <property type="protein sequence ID" value="LAB66702.1"/>
    <property type="molecule type" value="mRNA"/>
</dbReference>
<evidence type="ECO:0000256" key="6">
    <source>
        <dbReference type="ARBA" id="ARBA00022691"/>
    </source>
</evidence>
<evidence type="ECO:0000256" key="10">
    <source>
        <dbReference type="ARBA" id="ARBA00023328"/>
    </source>
</evidence>
<dbReference type="PROSITE" id="PS50280">
    <property type="entry name" value="SET"/>
    <property type="match status" value="1"/>
</dbReference>
<dbReference type="SMART" id="SM00298">
    <property type="entry name" value="CHROMO"/>
    <property type="match status" value="1"/>
</dbReference>
<evidence type="ECO:0000256" key="9">
    <source>
        <dbReference type="ARBA" id="ARBA00023242"/>
    </source>
</evidence>
<name>A0A2P2HY52_9CRUS</name>
<feature type="domain" description="Post-SET" evidence="16">
    <location>
        <begin position="793"/>
        <end position="809"/>
    </location>
</feature>
<evidence type="ECO:0000256" key="5">
    <source>
        <dbReference type="ARBA" id="ARBA00022679"/>
    </source>
</evidence>
<dbReference type="Gene3D" id="2.170.270.10">
    <property type="entry name" value="SET domain"/>
    <property type="match status" value="1"/>
</dbReference>
<dbReference type="InterPro" id="IPR003616">
    <property type="entry name" value="Post-SET_dom"/>
</dbReference>
<feature type="coiled-coil region" evidence="11">
    <location>
        <begin position="450"/>
        <end position="504"/>
    </location>
</feature>
<dbReference type="CDD" id="cd10542">
    <property type="entry name" value="SET_SUV39H"/>
    <property type="match status" value="1"/>
</dbReference>
<evidence type="ECO:0000256" key="12">
    <source>
        <dbReference type="SAM" id="MobiDB-lite"/>
    </source>
</evidence>
<dbReference type="AlphaFoldDB" id="A0A2P2HY52"/>
<dbReference type="InterPro" id="IPR000953">
    <property type="entry name" value="Chromo/chromo_shadow_dom"/>
</dbReference>
<dbReference type="PROSITE" id="PS50013">
    <property type="entry name" value="CHROMO_2"/>
    <property type="match status" value="1"/>
</dbReference>
<dbReference type="PROSITE" id="PS00598">
    <property type="entry name" value="CHROMO_1"/>
    <property type="match status" value="1"/>
</dbReference>
<dbReference type="SMART" id="SM00317">
    <property type="entry name" value="SET"/>
    <property type="match status" value="1"/>
</dbReference>
<dbReference type="Gene3D" id="2.40.50.40">
    <property type="match status" value="1"/>
</dbReference>
<dbReference type="PANTHER" id="PTHR46223:SF4">
    <property type="entry name" value="HISTONE-LYSINE N-METHYLTRANSFERASE-RELATED"/>
    <property type="match status" value="1"/>
</dbReference>
<feature type="domain" description="Chromo" evidence="13">
    <location>
        <begin position="338"/>
        <end position="397"/>
    </location>
</feature>
<dbReference type="InterPro" id="IPR050973">
    <property type="entry name" value="H3K9_Histone-Lys_N-MTase"/>
</dbReference>
<comment type="subcellular location">
    <subcellularLocation>
        <location evidence="2">Chromosome</location>
        <location evidence="2">Centromere</location>
    </subcellularLocation>
    <subcellularLocation>
        <location evidence="1">Nucleus</location>
    </subcellularLocation>
</comment>
<dbReference type="PANTHER" id="PTHR46223">
    <property type="entry name" value="HISTONE-LYSINE N-METHYLTRANSFERASE SUV39H"/>
    <property type="match status" value="1"/>
</dbReference>
<dbReference type="InterPro" id="IPR001214">
    <property type="entry name" value="SET_dom"/>
</dbReference>
<keyword evidence="8" id="KW-0862">Zinc</keyword>
<keyword evidence="7" id="KW-0479">Metal-binding</keyword>
<keyword evidence="6" id="KW-0949">S-adenosyl-L-methionine</keyword>
<dbReference type="GO" id="GO:0000775">
    <property type="term" value="C:chromosome, centromeric region"/>
    <property type="evidence" value="ECO:0007669"/>
    <property type="project" value="UniProtKB-SubCell"/>
</dbReference>
<evidence type="ECO:0000313" key="17">
    <source>
        <dbReference type="EMBL" id="LAB66702.1"/>
    </source>
</evidence>
<dbReference type="SUPFAM" id="SSF82199">
    <property type="entry name" value="SET domain"/>
    <property type="match status" value="1"/>
</dbReference>
<dbReference type="PROSITE" id="PS50868">
    <property type="entry name" value="POST_SET"/>
    <property type="match status" value="1"/>
</dbReference>
<dbReference type="InterPro" id="IPR023780">
    <property type="entry name" value="Chromo_domain"/>
</dbReference>
<feature type="region of interest" description="Disordered" evidence="12">
    <location>
        <begin position="39"/>
        <end position="58"/>
    </location>
</feature>
<dbReference type="GO" id="GO:0032259">
    <property type="term" value="P:methylation"/>
    <property type="evidence" value="ECO:0007669"/>
    <property type="project" value="UniProtKB-KW"/>
</dbReference>
<evidence type="ECO:0000256" key="1">
    <source>
        <dbReference type="ARBA" id="ARBA00004123"/>
    </source>
</evidence>